<protein>
    <submittedName>
        <fullName evidence="1">Putative secreted protein</fullName>
    </submittedName>
</protein>
<sequence>MHANCTFRQCPFKVFVAIEVAVVLSVFLHEVSLLCVRISTIIISFSILLSLKGSTKQSFLLESRHFLLLHVSAMDDAFHFSQTLRLRRRIFSASLLDIVLLICKY</sequence>
<dbReference type="AlphaFoldDB" id="A0A4D5S0U5"/>
<dbReference type="EMBL" id="GHJT01009261">
    <property type="protein sequence ID" value="MOY43232.1"/>
    <property type="molecule type" value="Transcribed_RNA"/>
</dbReference>
<organism evidence="1">
    <name type="scientific">Ixodes scapularis</name>
    <name type="common">Black-legged tick</name>
    <name type="synonym">Deer tick</name>
    <dbReference type="NCBI Taxonomy" id="6945"/>
    <lineage>
        <taxon>Eukaryota</taxon>
        <taxon>Metazoa</taxon>
        <taxon>Ecdysozoa</taxon>
        <taxon>Arthropoda</taxon>
        <taxon>Chelicerata</taxon>
        <taxon>Arachnida</taxon>
        <taxon>Acari</taxon>
        <taxon>Parasitiformes</taxon>
        <taxon>Ixodida</taxon>
        <taxon>Ixodoidea</taxon>
        <taxon>Ixodidae</taxon>
        <taxon>Ixodinae</taxon>
        <taxon>Ixodes</taxon>
    </lineage>
</organism>
<accession>A0A4D5S0U5</accession>
<name>A0A4D5S0U5_IXOSC</name>
<reference evidence="1" key="1">
    <citation type="submission" date="2019-04" db="EMBL/GenBank/DDBJ databases">
        <title>An insight into the mialome of Ixodes scapularis.</title>
        <authorList>
            <person name="Ribeiro J.M."/>
            <person name="Mather T.N."/>
            <person name="Karim S."/>
        </authorList>
    </citation>
    <scope>NUCLEOTIDE SEQUENCE</scope>
</reference>
<evidence type="ECO:0000313" key="1">
    <source>
        <dbReference type="EMBL" id="MOY43232.1"/>
    </source>
</evidence>
<proteinExistence type="predicted"/>